<feature type="binding site" evidence="7">
    <location>
        <begin position="113"/>
        <end position="119"/>
    </location>
    <ligand>
        <name>ATP</name>
        <dbReference type="ChEBI" id="CHEBI:30616"/>
    </ligand>
</feature>
<dbReference type="Pfam" id="PF02875">
    <property type="entry name" value="Mur_ligase_C"/>
    <property type="match status" value="1"/>
</dbReference>
<evidence type="ECO:0000256" key="3">
    <source>
        <dbReference type="ARBA" id="ARBA00022490"/>
    </source>
</evidence>
<evidence type="ECO:0000259" key="9">
    <source>
        <dbReference type="Pfam" id="PF02875"/>
    </source>
</evidence>
<proteinExistence type="inferred from homology"/>
<evidence type="ECO:0000259" key="10">
    <source>
        <dbReference type="Pfam" id="PF08245"/>
    </source>
</evidence>
<comment type="function">
    <text evidence="7 8">Cell wall formation. Catalyzes the addition of glutamate to the nucleotide precursor UDP-N-acetylmuramoyl-L-alanine (UMA).</text>
</comment>
<dbReference type="GO" id="GO:0008764">
    <property type="term" value="F:UDP-N-acetylmuramoylalanine-D-glutamate ligase activity"/>
    <property type="evidence" value="ECO:0007669"/>
    <property type="project" value="UniProtKB-UniRule"/>
</dbReference>
<protein>
    <recommendedName>
        <fullName evidence="7 8">UDP-N-acetylmuramoylalanine--D-glutamate ligase</fullName>
        <ecNumber evidence="7 8">6.3.2.9</ecNumber>
    </recommendedName>
    <alternativeName>
        <fullName evidence="7">D-glutamic acid-adding enzyme</fullName>
    </alternativeName>
    <alternativeName>
        <fullName evidence="7">UDP-N-acetylmuramoyl-L-alanyl-D-glutamate synthetase</fullName>
    </alternativeName>
</protein>
<evidence type="ECO:0000256" key="4">
    <source>
        <dbReference type="ARBA" id="ARBA00022598"/>
    </source>
</evidence>
<evidence type="ECO:0000256" key="5">
    <source>
        <dbReference type="ARBA" id="ARBA00022741"/>
    </source>
</evidence>
<dbReference type="InterPro" id="IPR004101">
    <property type="entry name" value="Mur_ligase_C"/>
</dbReference>
<gene>
    <name evidence="7 11" type="primary">murD</name>
    <name evidence="11" type="ORF">FIV42_29000</name>
</gene>
<dbReference type="PANTHER" id="PTHR43692:SF1">
    <property type="entry name" value="UDP-N-ACETYLMURAMOYLALANINE--D-GLUTAMATE LIGASE"/>
    <property type="match status" value="1"/>
</dbReference>
<dbReference type="PANTHER" id="PTHR43692">
    <property type="entry name" value="UDP-N-ACETYLMURAMOYLALANINE--D-GLUTAMATE LIGASE"/>
    <property type="match status" value="1"/>
</dbReference>
<organism evidence="11 12">
    <name type="scientific">Persicimonas caeni</name>
    <dbReference type="NCBI Taxonomy" id="2292766"/>
    <lineage>
        <taxon>Bacteria</taxon>
        <taxon>Deltaproteobacteria</taxon>
        <taxon>Bradymonadales</taxon>
        <taxon>Bradymonadaceae</taxon>
        <taxon>Persicimonas</taxon>
    </lineage>
</organism>
<dbReference type="Gene3D" id="3.40.1190.10">
    <property type="entry name" value="Mur-like, catalytic domain"/>
    <property type="match status" value="1"/>
</dbReference>
<dbReference type="Gene3D" id="3.90.190.20">
    <property type="entry name" value="Mur ligase, C-terminal domain"/>
    <property type="match status" value="1"/>
</dbReference>
<dbReference type="HAMAP" id="MF_00639">
    <property type="entry name" value="MurD"/>
    <property type="match status" value="1"/>
</dbReference>
<reference evidence="11 12" key="1">
    <citation type="submission" date="2019-06" db="EMBL/GenBank/DDBJ databases">
        <title>Persicimonas caeni gen. nov., sp. nov., a predatory bacterium isolated from solar saltern.</title>
        <authorList>
            <person name="Wang S."/>
        </authorList>
    </citation>
    <scope>NUCLEOTIDE SEQUENCE [LARGE SCALE GENOMIC DNA]</scope>
    <source>
        <strain evidence="11 12">YN101</strain>
    </source>
</reference>
<dbReference type="InterPro" id="IPR036565">
    <property type="entry name" value="Mur-like_cat_sf"/>
</dbReference>
<evidence type="ECO:0000313" key="12">
    <source>
        <dbReference type="Proteomes" id="UP000315995"/>
    </source>
</evidence>
<keyword evidence="12" id="KW-1185">Reference proteome</keyword>
<dbReference type="SUPFAM" id="SSF53623">
    <property type="entry name" value="MurD-like peptide ligases, catalytic domain"/>
    <property type="match status" value="1"/>
</dbReference>
<evidence type="ECO:0000256" key="6">
    <source>
        <dbReference type="ARBA" id="ARBA00022840"/>
    </source>
</evidence>
<dbReference type="UniPathway" id="UPA00219"/>
<evidence type="ECO:0000256" key="7">
    <source>
        <dbReference type="HAMAP-Rule" id="MF_00639"/>
    </source>
</evidence>
<evidence type="ECO:0000256" key="2">
    <source>
        <dbReference type="ARBA" id="ARBA00004752"/>
    </source>
</evidence>
<dbReference type="GO" id="GO:0005737">
    <property type="term" value="C:cytoplasm"/>
    <property type="evidence" value="ECO:0007669"/>
    <property type="project" value="UniProtKB-SubCell"/>
</dbReference>
<dbReference type="EC" id="6.3.2.9" evidence="7 8"/>
<feature type="domain" description="Mur ligase C-terminal" evidence="9">
    <location>
        <begin position="325"/>
        <end position="441"/>
    </location>
</feature>
<keyword evidence="6 7" id="KW-0067">ATP-binding</keyword>
<dbReference type="GO" id="GO:0051301">
    <property type="term" value="P:cell division"/>
    <property type="evidence" value="ECO:0007669"/>
    <property type="project" value="UniProtKB-KW"/>
</dbReference>
<dbReference type="InterPro" id="IPR013221">
    <property type="entry name" value="Mur_ligase_cen"/>
</dbReference>
<dbReference type="SUPFAM" id="SSF51984">
    <property type="entry name" value="MurCD N-terminal domain"/>
    <property type="match status" value="1"/>
</dbReference>
<dbReference type="NCBIfam" id="TIGR01087">
    <property type="entry name" value="murD"/>
    <property type="match status" value="1"/>
</dbReference>
<keyword evidence="7 8" id="KW-0573">Peptidoglycan synthesis</keyword>
<dbReference type="Pfam" id="PF21799">
    <property type="entry name" value="MurD-like_N"/>
    <property type="match status" value="1"/>
</dbReference>
<keyword evidence="5 7" id="KW-0547">Nucleotide-binding</keyword>
<dbReference type="GO" id="GO:0071555">
    <property type="term" value="P:cell wall organization"/>
    <property type="evidence" value="ECO:0007669"/>
    <property type="project" value="UniProtKB-KW"/>
</dbReference>
<keyword evidence="7 8" id="KW-0132">Cell division</keyword>
<dbReference type="RefSeq" id="WP_141201082.1">
    <property type="nucleotide sequence ID" value="NZ_CP041186.1"/>
</dbReference>
<keyword evidence="7 8" id="KW-0131">Cell cycle</keyword>
<comment type="catalytic activity">
    <reaction evidence="7 8">
        <text>UDP-N-acetyl-alpha-D-muramoyl-L-alanine + D-glutamate + ATP = UDP-N-acetyl-alpha-D-muramoyl-L-alanyl-D-glutamate + ADP + phosphate + H(+)</text>
        <dbReference type="Rhea" id="RHEA:16429"/>
        <dbReference type="ChEBI" id="CHEBI:15378"/>
        <dbReference type="ChEBI" id="CHEBI:29986"/>
        <dbReference type="ChEBI" id="CHEBI:30616"/>
        <dbReference type="ChEBI" id="CHEBI:43474"/>
        <dbReference type="ChEBI" id="CHEBI:83898"/>
        <dbReference type="ChEBI" id="CHEBI:83900"/>
        <dbReference type="ChEBI" id="CHEBI:456216"/>
        <dbReference type="EC" id="6.3.2.9"/>
    </reaction>
</comment>
<dbReference type="OrthoDB" id="9809796at2"/>
<dbReference type="Gene3D" id="3.40.50.720">
    <property type="entry name" value="NAD(P)-binding Rossmann-like Domain"/>
    <property type="match status" value="1"/>
</dbReference>
<dbReference type="GO" id="GO:0008360">
    <property type="term" value="P:regulation of cell shape"/>
    <property type="evidence" value="ECO:0007669"/>
    <property type="project" value="UniProtKB-KW"/>
</dbReference>
<accession>A0A4Y6Q214</accession>
<keyword evidence="7 8" id="KW-0133">Cell shape</keyword>
<feature type="domain" description="Mur ligase central" evidence="10">
    <location>
        <begin position="111"/>
        <end position="303"/>
    </location>
</feature>
<comment type="pathway">
    <text evidence="2 7 8">Cell wall biogenesis; peptidoglycan biosynthesis.</text>
</comment>
<dbReference type="InterPro" id="IPR036615">
    <property type="entry name" value="Mur_ligase_C_dom_sf"/>
</dbReference>
<dbReference type="SUPFAM" id="SSF53244">
    <property type="entry name" value="MurD-like peptide ligases, peptide-binding domain"/>
    <property type="match status" value="1"/>
</dbReference>
<evidence type="ECO:0000313" key="11">
    <source>
        <dbReference type="EMBL" id="QDG54638.1"/>
    </source>
</evidence>
<dbReference type="GO" id="GO:0005524">
    <property type="term" value="F:ATP binding"/>
    <property type="evidence" value="ECO:0007669"/>
    <property type="project" value="UniProtKB-UniRule"/>
</dbReference>
<dbReference type="AlphaFoldDB" id="A0A4Y6Q214"/>
<comment type="subcellular location">
    <subcellularLocation>
        <location evidence="1 7 8">Cytoplasm</location>
    </subcellularLocation>
</comment>
<dbReference type="GO" id="GO:0009252">
    <property type="term" value="P:peptidoglycan biosynthetic process"/>
    <property type="evidence" value="ECO:0007669"/>
    <property type="project" value="UniProtKB-UniRule"/>
</dbReference>
<comment type="similarity">
    <text evidence="7">Belongs to the MurCDEF family.</text>
</comment>
<dbReference type="Pfam" id="PF08245">
    <property type="entry name" value="Mur_ligase_M"/>
    <property type="match status" value="1"/>
</dbReference>
<keyword evidence="3 7" id="KW-0963">Cytoplasm</keyword>
<accession>A0A5B8YJM9</accession>
<evidence type="ECO:0000256" key="1">
    <source>
        <dbReference type="ARBA" id="ARBA00004496"/>
    </source>
</evidence>
<dbReference type="Proteomes" id="UP000315995">
    <property type="component" value="Chromosome"/>
</dbReference>
<dbReference type="InterPro" id="IPR005762">
    <property type="entry name" value="MurD"/>
</dbReference>
<evidence type="ECO:0000256" key="8">
    <source>
        <dbReference type="RuleBase" id="RU003664"/>
    </source>
</evidence>
<keyword evidence="7 8" id="KW-0961">Cell wall biogenesis/degradation</keyword>
<keyword evidence="4 7" id="KW-0436">Ligase</keyword>
<name>A0A4Y6Q214_PERCE</name>
<dbReference type="EMBL" id="CP041186">
    <property type="protein sequence ID" value="QDG54638.1"/>
    <property type="molecule type" value="Genomic_DNA"/>
</dbReference>
<sequence>MKNWLDYDNFAVFGMGRSGVAAANLLAKRGKKVIASDTRTLDEMGDVAGQLDDGVELVGGGNIVGDAEVVVVSPGLKPNLAVFEELRGRDVPAISEIELAYAATDARILAITGTDGKSTTTVLVGHILEHAGVECVVGGNLGTPLCALVDEVSSDGVIVAEVSAFQLWTTHQFAPHAFGLTNIAFDHLDYFDNYDEYVGAKRQVMQNAGAASWGVFNAEDEHIRSWQHGYEGRAVVYGLSEEVVEAADENSDEEADDTLWLADGSLWARLDGGEATQWLPSVAGLPIAGAHNMLNLMCAAGLALSVGVSLDEVADAATSFKALPHRMEYVGAVDGVQFYDDSKATNVHAALAGLRSLEGDLVAIVGGVDKGLQLIELIDFLREREAPVVIIGEIRERLGSELLAAGYPERDIYTADSMQEAVEKAYKLAKPDGTVSLSPACSSFDMFDSYAHRGDVFQQIVRGLS</sequence>